<dbReference type="Proteomes" id="UP000054729">
    <property type="component" value="Unassembled WGS sequence"/>
</dbReference>
<keyword evidence="3" id="KW-1185">Reference proteome</keyword>
<gene>
    <name evidence="2" type="ORF">Lwal_1654</name>
</gene>
<name>A0A0W1AC91_9GAMM</name>
<feature type="transmembrane region" description="Helical" evidence="1">
    <location>
        <begin position="17"/>
        <end position="36"/>
    </location>
</feature>
<evidence type="ECO:0008006" key="4">
    <source>
        <dbReference type="Google" id="ProtNLM"/>
    </source>
</evidence>
<organism evidence="2 3">
    <name type="scientific">Legionella waltersii</name>
    <dbReference type="NCBI Taxonomy" id="66969"/>
    <lineage>
        <taxon>Bacteria</taxon>
        <taxon>Pseudomonadati</taxon>
        <taxon>Pseudomonadota</taxon>
        <taxon>Gammaproteobacteria</taxon>
        <taxon>Legionellales</taxon>
        <taxon>Legionellaceae</taxon>
        <taxon>Legionella</taxon>
    </lineage>
</organism>
<dbReference type="Pfam" id="PF11444">
    <property type="entry name" value="DUF2895"/>
    <property type="match status" value="1"/>
</dbReference>
<keyword evidence="1" id="KW-1133">Transmembrane helix</keyword>
<keyword evidence="1" id="KW-0472">Membrane</keyword>
<dbReference type="AlphaFoldDB" id="A0A0W1AC91"/>
<evidence type="ECO:0000313" key="3">
    <source>
        <dbReference type="Proteomes" id="UP000054729"/>
    </source>
</evidence>
<evidence type="ECO:0000256" key="1">
    <source>
        <dbReference type="SAM" id="Phobius"/>
    </source>
</evidence>
<keyword evidence="1" id="KW-0812">Transmembrane</keyword>
<accession>A0A0W1AC91</accession>
<dbReference type="PATRIC" id="fig|66969.6.peg.1806"/>
<dbReference type="STRING" id="66969.Lwal_1654"/>
<evidence type="ECO:0000313" key="2">
    <source>
        <dbReference type="EMBL" id="KTD78884.1"/>
    </source>
</evidence>
<protein>
    <recommendedName>
        <fullName evidence="4">Integrating conjugative element protein, PFL_4703 family</fullName>
    </recommendedName>
</protein>
<proteinExistence type="predicted"/>
<dbReference type="OrthoDB" id="8558441at2"/>
<sequence>MFNYWNKIDALNQVNRVLFTFIIILVLLVAGLIGALSTAPKKLEFWLAPNMVANGGLMKAGEVPDEYVHGFVTSLVPPLNSWSQMGKEEFATNLKGFHYYFTPRHQELVTQTFNAYQQAQLFNRAQVASLYRFLEPGDVKRLSNNTWEVHVVLRITQRLNDKSPMVIADKVVDYHLRVVKVSLSKLLNPFQLALDGYTKPERLVKDLLSQERTGDEHEL</sequence>
<dbReference type="EMBL" id="LNZB01000038">
    <property type="protein sequence ID" value="KTD78884.1"/>
    <property type="molecule type" value="Genomic_DNA"/>
</dbReference>
<dbReference type="RefSeq" id="WP_058480340.1">
    <property type="nucleotide sequence ID" value="NZ_CAAAIQ010000026.1"/>
</dbReference>
<dbReference type="InterPro" id="IPR021548">
    <property type="entry name" value="DUF2895"/>
</dbReference>
<reference evidence="2 3" key="1">
    <citation type="submission" date="2015-11" db="EMBL/GenBank/DDBJ databases">
        <title>Genomic analysis of 38 Legionella species identifies large and diverse effector repertoires.</title>
        <authorList>
            <person name="Burstein D."/>
            <person name="Amaro F."/>
            <person name="Zusman T."/>
            <person name="Lifshitz Z."/>
            <person name="Cohen O."/>
            <person name="Gilbert J.A."/>
            <person name="Pupko T."/>
            <person name="Shuman H.A."/>
            <person name="Segal G."/>
        </authorList>
    </citation>
    <scope>NUCLEOTIDE SEQUENCE [LARGE SCALE GENOMIC DNA]</scope>
    <source>
        <strain evidence="2 3">ATCC 51914</strain>
    </source>
</reference>
<comment type="caution">
    <text evidence="2">The sequence shown here is derived from an EMBL/GenBank/DDBJ whole genome shotgun (WGS) entry which is preliminary data.</text>
</comment>